<name>A0ABX0XW51_9ACTN</name>
<dbReference type="Proteomes" id="UP000722989">
    <property type="component" value="Unassembled WGS sequence"/>
</dbReference>
<accession>A0ABX0XW51</accession>
<reference evidence="2 3" key="1">
    <citation type="submission" date="2020-03" db="EMBL/GenBank/DDBJ databases">
        <title>WGS of the type strain of Planosporangium spp.</title>
        <authorList>
            <person name="Thawai C."/>
        </authorList>
    </citation>
    <scope>NUCLEOTIDE SEQUENCE [LARGE SCALE GENOMIC DNA]</scope>
    <source>
        <strain evidence="2 3">TBRC 5610</strain>
    </source>
</reference>
<protein>
    <submittedName>
        <fullName evidence="2">Acyl-CoA carboxylase subunit epsilon</fullName>
    </submittedName>
</protein>
<gene>
    <name evidence="2" type="ORF">HC031_07110</name>
</gene>
<evidence type="ECO:0000256" key="1">
    <source>
        <dbReference type="SAM" id="MobiDB-lite"/>
    </source>
</evidence>
<keyword evidence="3" id="KW-1185">Reference proteome</keyword>
<sequence>MGCVTPEVDAGQIPDKVGYAGPAPVTARSSPEVAVADDTAPALRVLRGAPTAEELAALVGVLWGRSGATATAPAAVPAPERWRRSALPGASLRPGPGAWRASGLPG</sequence>
<feature type="region of interest" description="Disordered" evidence="1">
    <location>
        <begin position="69"/>
        <end position="106"/>
    </location>
</feature>
<evidence type="ECO:0000313" key="2">
    <source>
        <dbReference type="EMBL" id="NJC69489.1"/>
    </source>
</evidence>
<feature type="compositionally biased region" description="Low complexity" evidence="1">
    <location>
        <begin position="69"/>
        <end position="79"/>
    </location>
</feature>
<feature type="region of interest" description="Disordered" evidence="1">
    <location>
        <begin position="1"/>
        <end position="34"/>
    </location>
</feature>
<comment type="caution">
    <text evidence="2">The sequence shown here is derived from an EMBL/GenBank/DDBJ whole genome shotgun (WGS) entry which is preliminary data.</text>
</comment>
<dbReference type="Pfam" id="PF13822">
    <property type="entry name" value="ACC_epsilon"/>
    <property type="match status" value="1"/>
</dbReference>
<organism evidence="2 3">
    <name type="scientific">Planosporangium thailandense</name>
    <dbReference type="NCBI Taxonomy" id="765197"/>
    <lineage>
        <taxon>Bacteria</taxon>
        <taxon>Bacillati</taxon>
        <taxon>Actinomycetota</taxon>
        <taxon>Actinomycetes</taxon>
        <taxon>Micromonosporales</taxon>
        <taxon>Micromonosporaceae</taxon>
        <taxon>Planosporangium</taxon>
    </lineage>
</organism>
<evidence type="ECO:0000313" key="3">
    <source>
        <dbReference type="Proteomes" id="UP000722989"/>
    </source>
</evidence>
<proteinExistence type="predicted"/>
<dbReference type="InterPro" id="IPR032716">
    <property type="entry name" value="ACC_epsilon"/>
</dbReference>
<dbReference type="EMBL" id="JAATVY010000003">
    <property type="protein sequence ID" value="NJC69489.1"/>
    <property type="molecule type" value="Genomic_DNA"/>
</dbReference>